<dbReference type="Pfam" id="PF10949">
    <property type="entry name" value="DUF2777"/>
    <property type="match status" value="1"/>
</dbReference>
<name>A0ABR9QLD3_9BACI</name>
<proteinExistence type="predicted"/>
<reference evidence="1 2" key="1">
    <citation type="submission" date="2020-10" db="EMBL/GenBank/DDBJ databases">
        <title>Bacillus sp. HD4P25, an endophyte from a halophyte.</title>
        <authorList>
            <person name="Sun J.-Q."/>
        </authorList>
    </citation>
    <scope>NUCLEOTIDE SEQUENCE [LARGE SCALE GENOMIC DNA]</scope>
    <source>
        <strain evidence="1 2">YIM 93174</strain>
    </source>
</reference>
<dbReference type="Proteomes" id="UP001516662">
    <property type="component" value="Unassembled WGS sequence"/>
</dbReference>
<dbReference type="EMBL" id="JADCLJ010000022">
    <property type="protein sequence ID" value="MBE4909306.1"/>
    <property type="molecule type" value="Genomic_DNA"/>
</dbReference>
<dbReference type="RefSeq" id="WP_193537822.1">
    <property type="nucleotide sequence ID" value="NZ_JADCLJ010000022.1"/>
</dbReference>
<comment type="caution">
    <text evidence="1">The sequence shown here is derived from an EMBL/GenBank/DDBJ whole genome shotgun (WGS) entry which is preliminary data.</text>
</comment>
<sequence>MNLQHRLNAINEQPRSYSMGTVEYINDQWVFFDDENEEASLLDDLMNKEIEVFTLKSWMTGIVNENGLLKTPEFFYQLTDGDCIRFRKELPYAYKMLLEALPDEVFVRYTNALNKYHYSLYDCTYCHNQMLFSGEDRSKKYHGVNFISFDNTEMVCFVQHHFERGKKEWDRFEFTWSDGRRALLTSLK</sequence>
<organism evidence="1 2">
    <name type="scientific">Litchfieldia luteola</name>
    <dbReference type="NCBI Taxonomy" id="682179"/>
    <lineage>
        <taxon>Bacteria</taxon>
        <taxon>Bacillati</taxon>
        <taxon>Bacillota</taxon>
        <taxon>Bacilli</taxon>
        <taxon>Bacillales</taxon>
        <taxon>Bacillaceae</taxon>
        <taxon>Litchfieldia</taxon>
    </lineage>
</organism>
<keyword evidence="2" id="KW-1185">Reference proteome</keyword>
<dbReference type="InterPro" id="IPR024488">
    <property type="entry name" value="DUF2777"/>
</dbReference>
<gene>
    <name evidence="1" type="ORF">IMZ08_14745</name>
</gene>
<evidence type="ECO:0000313" key="1">
    <source>
        <dbReference type="EMBL" id="MBE4909306.1"/>
    </source>
</evidence>
<protein>
    <submittedName>
        <fullName evidence="1">DUF2777 domain-containing protein</fullName>
    </submittedName>
</protein>
<evidence type="ECO:0000313" key="2">
    <source>
        <dbReference type="Proteomes" id="UP001516662"/>
    </source>
</evidence>
<accession>A0ABR9QLD3</accession>